<comment type="caution">
    <text evidence="2">The sequence shown here is derived from an EMBL/GenBank/DDBJ whole genome shotgun (WGS) entry which is preliminary data.</text>
</comment>
<evidence type="ECO:0000313" key="3">
    <source>
        <dbReference type="Proteomes" id="UP001500432"/>
    </source>
</evidence>
<dbReference type="EMBL" id="BAAAQW010000003">
    <property type="protein sequence ID" value="GAA2198738.1"/>
    <property type="molecule type" value="Genomic_DNA"/>
</dbReference>
<dbReference type="InterPro" id="IPR001387">
    <property type="entry name" value="Cro/C1-type_HTH"/>
</dbReference>
<feature type="domain" description="HTH cro/C1-type" evidence="1">
    <location>
        <begin position="8"/>
        <end position="61"/>
    </location>
</feature>
<organism evidence="2 3">
    <name type="scientific">Sinomonas flava</name>
    <dbReference type="NCBI Taxonomy" id="496857"/>
    <lineage>
        <taxon>Bacteria</taxon>
        <taxon>Bacillati</taxon>
        <taxon>Actinomycetota</taxon>
        <taxon>Actinomycetes</taxon>
        <taxon>Micrococcales</taxon>
        <taxon>Micrococcaceae</taxon>
        <taxon>Sinomonas</taxon>
    </lineage>
</organism>
<gene>
    <name evidence="2" type="ORF">GCM10009849_12570</name>
</gene>
<dbReference type="RefSeq" id="WP_344298812.1">
    <property type="nucleotide sequence ID" value="NZ_BAAAQW010000003.1"/>
</dbReference>
<proteinExistence type="predicted"/>
<sequence length="399" mass="42936">MGIRFGQRLSAERRRLALSVDQLSRGLCTPKQLSLLEAGQQEPTDRLVQGLAGALAPVQQLLPSLLAEAAWDVRDYADCALYAQSAARLALDSGDQRLWLEMTVLQSESLAAEGRFSEARDVLQLLLMDSDTGRESAAVQILLAQAFRALGELTTAIEHASEAVAVASNASADAADRAKALRELVAALTEAGRLDEARERCAELESLITELPPQTAGEAHWSIGNTAFLTGDNRHGRDQHRHASELLLPLEDMRLWAQFNLDAASARLSAGVADADTQAMIEHAEIALAIAGGTDRDRALADLNRAHWLYLEGKIYDAALRLDHGRRRRADLGLRAAGDASMLHATIAQRLDSPGEALELFHEAHTRFADAGACAKARDALAAIVQLESLAEVAEGAGR</sequence>
<dbReference type="Gene3D" id="1.25.40.10">
    <property type="entry name" value="Tetratricopeptide repeat domain"/>
    <property type="match status" value="1"/>
</dbReference>
<dbReference type="Gene3D" id="1.10.260.40">
    <property type="entry name" value="lambda repressor-like DNA-binding domains"/>
    <property type="match status" value="1"/>
</dbReference>
<keyword evidence="3" id="KW-1185">Reference proteome</keyword>
<dbReference type="Proteomes" id="UP001500432">
    <property type="component" value="Unassembled WGS sequence"/>
</dbReference>
<dbReference type="InterPro" id="IPR011990">
    <property type="entry name" value="TPR-like_helical_dom_sf"/>
</dbReference>
<protein>
    <recommendedName>
        <fullName evidence="1">HTH cro/C1-type domain-containing protein</fullName>
    </recommendedName>
</protein>
<dbReference type="InterPro" id="IPR010982">
    <property type="entry name" value="Lambda_DNA-bd_dom_sf"/>
</dbReference>
<accession>A0ABN3BPZ5</accession>
<evidence type="ECO:0000259" key="1">
    <source>
        <dbReference type="SMART" id="SM00530"/>
    </source>
</evidence>
<dbReference type="SMART" id="SM00530">
    <property type="entry name" value="HTH_XRE"/>
    <property type="match status" value="1"/>
</dbReference>
<dbReference type="SUPFAM" id="SSF48452">
    <property type="entry name" value="TPR-like"/>
    <property type="match status" value="1"/>
</dbReference>
<reference evidence="2 3" key="1">
    <citation type="journal article" date="2019" name="Int. J. Syst. Evol. Microbiol.">
        <title>The Global Catalogue of Microorganisms (GCM) 10K type strain sequencing project: providing services to taxonomists for standard genome sequencing and annotation.</title>
        <authorList>
            <consortium name="The Broad Institute Genomics Platform"/>
            <consortium name="The Broad Institute Genome Sequencing Center for Infectious Disease"/>
            <person name="Wu L."/>
            <person name="Ma J."/>
        </authorList>
    </citation>
    <scope>NUCLEOTIDE SEQUENCE [LARGE SCALE GENOMIC DNA]</scope>
    <source>
        <strain evidence="2 3">JCM 16034</strain>
    </source>
</reference>
<name>A0ABN3BPZ5_9MICC</name>
<evidence type="ECO:0000313" key="2">
    <source>
        <dbReference type="EMBL" id="GAA2198738.1"/>
    </source>
</evidence>